<gene>
    <name evidence="3" type="ORF">BK732_07840</name>
</gene>
<evidence type="ECO:0000313" key="3">
    <source>
        <dbReference type="EMBL" id="OTY23612.1"/>
    </source>
</evidence>
<name>A0A243ALF7_BACTU</name>
<feature type="chain" id="PRO_5011290920" evidence="2">
    <location>
        <begin position="26"/>
        <end position="108"/>
    </location>
</feature>
<organism evidence="3 4">
    <name type="scientific">Bacillus thuringiensis serovar navarrensis</name>
    <dbReference type="NCBI Taxonomy" id="339658"/>
    <lineage>
        <taxon>Bacteria</taxon>
        <taxon>Bacillati</taxon>
        <taxon>Bacillota</taxon>
        <taxon>Bacilli</taxon>
        <taxon>Bacillales</taxon>
        <taxon>Bacillaceae</taxon>
        <taxon>Bacillus</taxon>
        <taxon>Bacillus cereus group</taxon>
    </lineage>
</organism>
<dbReference type="RefSeq" id="WP_070129331.1">
    <property type="nucleotide sequence ID" value="NZ_NFDG01000065.1"/>
</dbReference>
<dbReference type="Proteomes" id="UP000194860">
    <property type="component" value="Unassembled WGS sequence"/>
</dbReference>
<evidence type="ECO:0000256" key="2">
    <source>
        <dbReference type="SAM" id="SignalP"/>
    </source>
</evidence>
<proteinExistence type="predicted"/>
<keyword evidence="2" id="KW-0732">Signal</keyword>
<feature type="region of interest" description="Disordered" evidence="1">
    <location>
        <begin position="89"/>
        <end position="108"/>
    </location>
</feature>
<evidence type="ECO:0000313" key="4">
    <source>
        <dbReference type="Proteomes" id="UP000194860"/>
    </source>
</evidence>
<sequence>MKKLPIIVCTLGVSIGLLGTSVVGATSDSSKSFTKAEISNAVQDTSEGVQPRWWANQVGKAVGSALVCSGAVGNKAWSTNGSAGTNYASAGGMVGGHAPEMEIEEFGR</sequence>
<reference evidence="3 4" key="1">
    <citation type="submission" date="2016-10" db="EMBL/GenBank/DDBJ databases">
        <title>Comparative genomics of Bacillus thuringiensis reveals a path to pathogens against multiple invertebrate hosts.</title>
        <authorList>
            <person name="Zheng J."/>
            <person name="Gao Q."/>
            <person name="Liu H."/>
            <person name="Peng D."/>
            <person name="Ruan L."/>
            <person name="Sun M."/>
        </authorList>
    </citation>
    <scope>NUCLEOTIDE SEQUENCE [LARGE SCALE GENOMIC DNA]</scope>
    <source>
        <strain evidence="3">BGSC 4BM1</strain>
    </source>
</reference>
<feature type="signal peptide" evidence="2">
    <location>
        <begin position="1"/>
        <end position="25"/>
    </location>
</feature>
<comment type="caution">
    <text evidence="3">The sequence shown here is derived from an EMBL/GenBank/DDBJ whole genome shotgun (WGS) entry which is preliminary data.</text>
</comment>
<evidence type="ECO:0000256" key="1">
    <source>
        <dbReference type="SAM" id="MobiDB-lite"/>
    </source>
</evidence>
<protein>
    <submittedName>
        <fullName evidence="3">Uncharacterized protein</fullName>
    </submittedName>
</protein>
<accession>A0A243ALF7</accession>
<dbReference type="AlphaFoldDB" id="A0A243ALF7"/>
<dbReference type="EMBL" id="NFDG01000065">
    <property type="protein sequence ID" value="OTY23612.1"/>
    <property type="molecule type" value="Genomic_DNA"/>
</dbReference>